<gene>
    <name evidence="1" type="ORF">MMAN_02110</name>
</gene>
<dbReference type="Proteomes" id="UP000465812">
    <property type="component" value="Chromosome"/>
</dbReference>
<organism evidence="1 2">
    <name type="scientific">Mycobacterium mantenii</name>
    <dbReference type="NCBI Taxonomy" id="560555"/>
    <lineage>
        <taxon>Bacteria</taxon>
        <taxon>Bacillati</taxon>
        <taxon>Actinomycetota</taxon>
        <taxon>Actinomycetes</taxon>
        <taxon>Mycobacteriales</taxon>
        <taxon>Mycobacteriaceae</taxon>
        <taxon>Mycobacterium</taxon>
        <taxon>Mycobacterium avium complex (MAC)</taxon>
    </lineage>
</organism>
<reference evidence="1 2" key="1">
    <citation type="journal article" date="2019" name="Emerg. Microbes Infect.">
        <title>Comprehensive subspecies identification of 175 nontuberculous mycobacteria species based on 7547 genomic profiles.</title>
        <authorList>
            <person name="Matsumoto Y."/>
            <person name="Kinjo T."/>
            <person name="Motooka D."/>
            <person name="Nabeya D."/>
            <person name="Jung N."/>
            <person name="Uechi K."/>
            <person name="Horii T."/>
            <person name="Iida T."/>
            <person name="Fujita J."/>
            <person name="Nakamura S."/>
        </authorList>
    </citation>
    <scope>NUCLEOTIDE SEQUENCE [LARGE SCALE GENOMIC DNA]</scope>
    <source>
        <strain evidence="1 2">JCM 18113</strain>
    </source>
</reference>
<protein>
    <submittedName>
        <fullName evidence="1">Uncharacterized protein</fullName>
    </submittedName>
</protein>
<name>A0ABM7JKU3_MYCNT</name>
<evidence type="ECO:0000313" key="1">
    <source>
        <dbReference type="EMBL" id="BBY36077.1"/>
    </source>
</evidence>
<proteinExistence type="predicted"/>
<dbReference type="EMBL" id="AP022590">
    <property type="protein sequence ID" value="BBY36077.1"/>
    <property type="molecule type" value="Genomic_DNA"/>
</dbReference>
<sequence>MICSPDKSTKQSELTVRRFKFARCRAGGRNIRVVIDRWLRVAPFLAAAGSIAANRPFQFILERIVFACTVLGVSALDLTVASALSVLARPDRNARGGLGHLLPVTTRPNRESGVRGGAGVIH</sequence>
<evidence type="ECO:0000313" key="2">
    <source>
        <dbReference type="Proteomes" id="UP000465812"/>
    </source>
</evidence>
<accession>A0ABM7JKU3</accession>
<keyword evidence="2" id="KW-1185">Reference proteome</keyword>